<dbReference type="OrthoDB" id="244495at2759"/>
<feature type="compositionally biased region" description="Basic and acidic residues" evidence="1">
    <location>
        <begin position="246"/>
        <end position="259"/>
    </location>
</feature>
<dbReference type="InParanoid" id="A0A168L709"/>
<feature type="region of interest" description="Disordered" evidence="1">
    <location>
        <begin position="246"/>
        <end position="278"/>
    </location>
</feature>
<protein>
    <recommendedName>
        <fullName evidence="4">Cyclin N-terminal domain-containing protein</fullName>
    </recommendedName>
</protein>
<proteinExistence type="predicted"/>
<dbReference type="OMA" id="RMIMVAF"/>
<evidence type="ECO:0000313" key="2">
    <source>
        <dbReference type="EMBL" id="SAL96187.1"/>
    </source>
</evidence>
<organism evidence="2">
    <name type="scientific">Absidia glauca</name>
    <name type="common">Pin mould</name>
    <dbReference type="NCBI Taxonomy" id="4829"/>
    <lineage>
        <taxon>Eukaryota</taxon>
        <taxon>Fungi</taxon>
        <taxon>Fungi incertae sedis</taxon>
        <taxon>Mucoromycota</taxon>
        <taxon>Mucoromycotina</taxon>
        <taxon>Mucoromycetes</taxon>
        <taxon>Mucorales</taxon>
        <taxon>Cunninghamellaceae</taxon>
        <taxon>Absidia</taxon>
    </lineage>
</organism>
<dbReference type="Gene3D" id="1.10.472.10">
    <property type="entry name" value="Cyclin-like"/>
    <property type="match status" value="1"/>
</dbReference>
<dbReference type="EMBL" id="LT550723">
    <property type="protein sequence ID" value="SAL96187.1"/>
    <property type="molecule type" value="Genomic_DNA"/>
</dbReference>
<keyword evidence="3" id="KW-1185">Reference proteome</keyword>
<dbReference type="STRING" id="4829.A0A168L709"/>
<dbReference type="Proteomes" id="UP000078561">
    <property type="component" value="Unassembled WGS sequence"/>
</dbReference>
<sequence>MKVGVKLHHHQRSKGPIDTFQIKRSPYSADYRQGCKILQAIRLHNHRPSQACLLHLATFVTRSWEEDSNPDKVDDVYNFMNHLLNTTGMKDKSPHVSLDESIQLYCSRSSPVPTVCPSLTLLFAVRYIERLKQSYGNVKGTNGCSRRLILIAYIMAAKFIHSNLKFIIDTNLPPMKGYATSSLANQQRSPSPAASTLCPDPHLSVSLPVSPPLSPLPSSSSKQQPELTDPTQYHYFHSGKAASPHDDYFRHTNPHHDSQPTKNPSSPSPPSTDDSMPSLSSMCSHFNYRIWRMENEFLHFLNEDLNVPDCLRLIEWAKQVGTVMV</sequence>
<name>A0A168L709_ABSGL</name>
<dbReference type="AlphaFoldDB" id="A0A168L709"/>
<gene>
    <name evidence="2" type="primary">ABSGL_01561.1 scaffold 1694</name>
</gene>
<reference evidence="2" key="1">
    <citation type="submission" date="2016-04" db="EMBL/GenBank/DDBJ databases">
        <authorList>
            <person name="Evans L.H."/>
            <person name="Alamgir A."/>
            <person name="Owens N."/>
            <person name="Weber N.D."/>
            <person name="Virtaneva K."/>
            <person name="Barbian K."/>
            <person name="Babar A."/>
            <person name="Rosenke K."/>
        </authorList>
    </citation>
    <scope>NUCLEOTIDE SEQUENCE [LARGE SCALE GENOMIC DNA]</scope>
    <source>
        <strain evidence="2">CBS 101.48</strain>
    </source>
</reference>
<evidence type="ECO:0008006" key="4">
    <source>
        <dbReference type="Google" id="ProtNLM"/>
    </source>
</evidence>
<accession>A0A168L709</accession>
<evidence type="ECO:0000313" key="3">
    <source>
        <dbReference type="Proteomes" id="UP000078561"/>
    </source>
</evidence>
<evidence type="ECO:0000256" key="1">
    <source>
        <dbReference type="SAM" id="MobiDB-lite"/>
    </source>
</evidence>
<feature type="region of interest" description="Disordered" evidence="1">
    <location>
        <begin position="209"/>
        <end position="228"/>
    </location>
</feature>